<reference evidence="2 3" key="1">
    <citation type="journal article" date="2016" name="Nat. Commun.">
        <title>Thousands of microbial genomes shed light on interconnected biogeochemical processes in an aquifer system.</title>
        <authorList>
            <person name="Anantharaman K."/>
            <person name="Brown C.T."/>
            <person name="Hug L.A."/>
            <person name="Sharon I."/>
            <person name="Castelle C.J."/>
            <person name="Probst A.J."/>
            <person name="Thomas B.C."/>
            <person name="Singh A."/>
            <person name="Wilkins M.J."/>
            <person name="Karaoz U."/>
            <person name="Brodie E.L."/>
            <person name="Williams K.H."/>
            <person name="Hubbard S.S."/>
            <person name="Banfield J.F."/>
        </authorList>
    </citation>
    <scope>NUCLEOTIDE SEQUENCE [LARGE SCALE GENOMIC DNA]</scope>
</reference>
<keyword evidence="1" id="KW-0472">Membrane</keyword>
<accession>A0A1F5ZTE8</accession>
<dbReference type="AlphaFoldDB" id="A0A1F5ZTE8"/>
<keyword evidence="1" id="KW-1133">Transmembrane helix</keyword>
<dbReference type="STRING" id="1798382.A3D77_02815"/>
<evidence type="ECO:0000313" key="3">
    <source>
        <dbReference type="Proteomes" id="UP000176923"/>
    </source>
</evidence>
<dbReference type="Proteomes" id="UP000176923">
    <property type="component" value="Unassembled WGS sequence"/>
</dbReference>
<keyword evidence="1" id="KW-0812">Transmembrane</keyword>
<sequence length="271" mass="30850">MNLKSISRFVKRYYFIIGIIICVLFVALVSFYKLFISKPVYVYTKVKLGQGLWWAQVAKPNIWMISQIKKGDSAKDLTGKKIVEVLSVTHYPVWGSDQFDTYLSLKLKVSQQKTTKNYLFNRDTLAVGSPIDLSFPTFASAGTVTQLSEKPLDEKNKEKIITLVKRLAFPWEFDAIQIGDSYFDGESNIFEVLDKKYSDSIEYSIESVPNLPAGAEARRYIEVKARIKVVEKDNQMVFGEEQLIKKGKGINISTSNFTFNEYIVSDIQPAS</sequence>
<comment type="caution">
    <text evidence="2">The sequence shown here is derived from an EMBL/GenBank/DDBJ whole genome shotgun (WGS) entry which is preliminary data.</text>
</comment>
<dbReference type="EMBL" id="MFJL01000022">
    <property type="protein sequence ID" value="OGG15604.1"/>
    <property type="molecule type" value="Genomic_DNA"/>
</dbReference>
<feature type="transmembrane region" description="Helical" evidence="1">
    <location>
        <begin position="12"/>
        <end position="35"/>
    </location>
</feature>
<gene>
    <name evidence="2" type="ORF">A3D77_02815</name>
</gene>
<name>A0A1F5ZTE8_9BACT</name>
<evidence type="ECO:0000313" key="2">
    <source>
        <dbReference type="EMBL" id="OGG15604.1"/>
    </source>
</evidence>
<evidence type="ECO:0000256" key="1">
    <source>
        <dbReference type="SAM" id="Phobius"/>
    </source>
</evidence>
<organism evidence="2 3">
    <name type="scientific">Candidatus Gottesmanbacteria bacterium RIFCSPHIGHO2_02_FULL_39_11</name>
    <dbReference type="NCBI Taxonomy" id="1798382"/>
    <lineage>
        <taxon>Bacteria</taxon>
        <taxon>Candidatus Gottesmaniibacteriota</taxon>
    </lineage>
</organism>
<protein>
    <submittedName>
        <fullName evidence="2">Uncharacterized protein</fullName>
    </submittedName>
</protein>
<proteinExistence type="predicted"/>